<evidence type="ECO:0000256" key="1">
    <source>
        <dbReference type="ARBA" id="ARBA00004651"/>
    </source>
</evidence>
<dbReference type="Proteomes" id="UP000636709">
    <property type="component" value="Unassembled WGS sequence"/>
</dbReference>
<keyword evidence="4 8" id="KW-1003">Cell membrane</keyword>
<comment type="subunit">
    <text evidence="3 8">Homodimer and heterodimers.</text>
</comment>
<dbReference type="AlphaFoldDB" id="A0A835KMA4"/>
<dbReference type="InterPro" id="IPR006459">
    <property type="entry name" value="CASP/CASPL"/>
</dbReference>
<evidence type="ECO:0000256" key="6">
    <source>
        <dbReference type="ARBA" id="ARBA00022989"/>
    </source>
</evidence>
<feature type="transmembrane region" description="Helical" evidence="8">
    <location>
        <begin position="186"/>
        <end position="205"/>
    </location>
</feature>
<feature type="transmembrane region" description="Helical" evidence="8">
    <location>
        <begin position="271"/>
        <end position="293"/>
    </location>
</feature>
<dbReference type="Pfam" id="PF04535">
    <property type="entry name" value="CASP_dom"/>
    <property type="match status" value="1"/>
</dbReference>
<keyword evidence="6 8" id="KW-1133">Transmembrane helix</keyword>
<dbReference type="PANTHER" id="PTHR33573">
    <property type="entry name" value="CASP-LIKE PROTEIN 4A4"/>
    <property type="match status" value="1"/>
</dbReference>
<dbReference type="GO" id="GO:0005886">
    <property type="term" value="C:plasma membrane"/>
    <property type="evidence" value="ECO:0007669"/>
    <property type="project" value="UniProtKB-SubCell"/>
</dbReference>
<evidence type="ECO:0000259" key="10">
    <source>
        <dbReference type="Pfam" id="PF04535"/>
    </source>
</evidence>
<comment type="similarity">
    <text evidence="2 8">Belongs to the Casparian strip membrane proteins (CASP) family.</text>
</comment>
<feature type="transmembrane region" description="Helical" evidence="8">
    <location>
        <begin position="225"/>
        <end position="245"/>
    </location>
</feature>
<feature type="transmembrane region" description="Helical" evidence="8">
    <location>
        <begin position="148"/>
        <end position="165"/>
    </location>
</feature>
<protein>
    <recommendedName>
        <fullName evidence="8">CASP-like protein</fullName>
    </recommendedName>
</protein>
<feature type="domain" description="Casparian strip membrane protein" evidence="10">
    <location>
        <begin position="141"/>
        <end position="280"/>
    </location>
</feature>
<accession>A0A835KMA4</accession>
<sequence length="316" mass="33431">MRLAAPGTSAASASEAATTARDSDATHGVAGRRATNRLHRAPASYGPGTARAINFAHSRPPISALQPLFPLPHASCFLEIEREGVELRACLDSSQSFLIGEWESETEATETMSKMAEEKAAGGAADAAQQQLASGEAAATRVRPVETLLRAAPLGLCVAAMAVMLRDQQSNEYGTVAYSDLGGFKYLVYANGLCAAYSLVTAFYTAVPRPATVSRSWIVFLLDQVFTYLILAAGAAGAELLYLAYNGDKEVTWSEACGVFGSFCRQARTSVAITFGSVLCFIILSLISSYRLFSAYEAPPSAALGNKGVEIAAYPR</sequence>
<keyword evidence="7 8" id="KW-0472">Membrane</keyword>
<dbReference type="OrthoDB" id="749363at2759"/>
<evidence type="ECO:0000256" key="5">
    <source>
        <dbReference type="ARBA" id="ARBA00022692"/>
    </source>
</evidence>
<reference evidence="11" key="1">
    <citation type="submission" date="2020-07" db="EMBL/GenBank/DDBJ databases">
        <title>Genome sequence and genetic diversity analysis of an under-domesticated orphan crop, white fonio (Digitaria exilis).</title>
        <authorList>
            <person name="Bennetzen J.L."/>
            <person name="Chen S."/>
            <person name="Ma X."/>
            <person name="Wang X."/>
            <person name="Yssel A.E.J."/>
            <person name="Chaluvadi S.R."/>
            <person name="Johnson M."/>
            <person name="Gangashetty P."/>
            <person name="Hamidou F."/>
            <person name="Sanogo M.D."/>
            <person name="Zwaenepoel A."/>
            <person name="Wallace J."/>
            <person name="Van De Peer Y."/>
            <person name="Van Deynze A."/>
        </authorList>
    </citation>
    <scope>NUCLEOTIDE SEQUENCE</scope>
    <source>
        <tissue evidence="11">Leaves</tissue>
    </source>
</reference>
<evidence type="ECO:0000313" key="11">
    <source>
        <dbReference type="EMBL" id="KAF8752698.1"/>
    </source>
</evidence>
<evidence type="ECO:0000256" key="3">
    <source>
        <dbReference type="ARBA" id="ARBA00011489"/>
    </source>
</evidence>
<evidence type="ECO:0000256" key="7">
    <source>
        <dbReference type="ARBA" id="ARBA00023136"/>
    </source>
</evidence>
<comment type="subcellular location">
    <subcellularLocation>
        <location evidence="1 8">Cell membrane</location>
        <topology evidence="1 8">Multi-pass membrane protein</topology>
    </subcellularLocation>
</comment>
<evidence type="ECO:0000256" key="8">
    <source>
        <dbReference type="RuleBase" id="RU361233"/>
    </source>
</evidence>
<evidence type="ECO:0000256" key="4">
    <source>
        <dbReference type="ARBA" id="ARBA00022475"/>
    </source>
</evidence>
<dbReference type="InterPro" id="IPR006702">
    <property type="entry name" value="CASP_dom"/>
</dbReference>
<feature type="region of interest" description="Disordered" evidence="9">
    <location>
        <begin position="1"/>
        <end position="46"/>
    </location>
</feature>
<keyword evidence="5 8" id="KW-0812">Transmembrane</keyword>
<name>A0A835KMA4_9POAL</name>
<comment type="caution">
    <text evidence="11">The sequence shown here is derived from an EMBL/GenBank/DDBJ whole genome shotgun (WGS) entry which is preliminary data.</text>
</comment>
<evidence type="ECO:0000256" key="9">
    <source>
        <dbReference type="SAM" id="MobiDB-lite"/>
    </source>
</evidence>
<dbReference type="PANTHER" id="PTHR33573:SF46">
    <property type="entry name" value="CASP-LIKE PROTEIN 2A1"/>
    <property type="match status" value="1"/>
</dbReference>
<dbReference type="NCBIfam" id="TIGR01569">
    <property type="entry name" value="A_tha_TIGR01569"/>
    <property type="match status" value="1"/>
</dbReference>
<organism evidence="11 12">
    <name type="scientific">Digitaria exilis</name>
    <dbReference type="NCBI Taxonomy" id="1010633"/>
    <lineage>
        <taxon>Eukaryota</taxon>
        <taxon>Viridiplantae</taxon>
        <taxon>Streptophyta</taxon>
        <taxon>Embryophyta</taxon>
        <taxon>Tracheophyta</taxon>
        <taxon>Spermatophyta</taxon>
        <taxon>Magnoliopsida</taxon>
        <taxon>Liliopsida</taxon>
        <taxon>Poales</taxon>
        <taxon>Poaceae</taxon>
        <taxon>PACMAD clade</taxon>
        <taxon>Panicoideae</taxon>
        <taxon>Panicodae</taxon>
        <taxon>Paniceae</taxon>
        <taxon>Anthephorinae</taxon>
        <taxon>Digitaria</taxon>
    </lineage>
</organism>
<gene>
    <name evidence="11" type="ORF">HU200_011939</name>
</gene>
<dbReference type="EMBL" id="JACEFO010000929">
    <property type="protein sequence ID" value="KAF8752698.1"/>
    <property type="molecule type" value="Genomic_DNA"/>
</dbReference>
<keyword evidence="12" id="KW-1185">Reference proteome</keyword>
<proteinExistence type="inferred from homology"/>
<feature type="compositionally biased region" description="Low complexity" evidence="9">
    <location>
        <begin position="1"/>
        <end position="20"/>
    </location>
</feature>
<evidence type="ECO:0000313" key="12">
    <source>
        <dbReference type="Proteomes" id="UP000636709"/>
    </source>
</evidence>
<evidence type="ECO:0000256" key="2">
    <source>
        <dbReference type="ARBA" id="ARBA00007651"/>
    </source>
</evidence>